<protein>
    <recommendedName>
        <fullName evidence="5">Reverse transcriptase domain-containing protein</fullName>
    </recommendedName>
</protein>
<dbReference type="PANTHER" id="PTHR33116:SF84">
    <property type="entry name" value="RNA-DIRECTED DNA POLYMERASE"/>
    <property type="match status" value="1"/>
</dbReference>
<name>A0A2N9FGR0_FAGSY</name>
<evidence type="ECO:0000313" key="4">
    <source>
        <dbReference type="EMBL" id="SPC86220.1"/>
    </source>
</evidence>
<dbReference type="SUPFAM" id="SSF56672">
    <property type="entry name" value="DNA/RNA polymerases"/>
    <property type="match status" value="1"/>
</dbReference>
<dbReference type="EMBL" id="OIVN01000835">
    <property type="protein sequence ID" value="SPC86220.1"/>
    <property type="molecule type" value="Genomic_DNA"/>
</dbReference>
<dbReference type="PANTHER" id="PTHR33116">
    <property type="entry name" value="REVERSE TRANSCRIPTASE ZINC-BINDING DOMAIN-CONTAINING PROTEIN-RELATED-RELATED"/>
    <property type="match status" value="1"/>
</dbReference>
<dbReference type="InterPro" id="IPR000477">
    <property type="entry name" value="RT_dom"/>
</dbReference>
<evidence type="ECO:0008006" key="5">
    <source>
        <dbReference type="Google" id="ProtNLM"/>
    </source>
</evidence>
<feature type="compositionally biased region" description="Basic residues" evidence="1">
    <location>
        <begin position="1"/>
        <end position="14"/>
    </location>
</feature>
<reference evidence="4" key="1">
    <citation type="submission" date="2018-02" db="EMBL/GenBank/DDBJ databases">
        <authorList>
            <person name="Cohen D.B."/>
            <person name="Kent A.D."/>
        </authorList>
    </citation>
    <scope>NUCLEOTIDE SEQUENCE</scope>
</reference>
<dbReference type="AlphaFoldDB" id="A0A2N9FGR0"/>
<evidence type="ECO:0000256" key="1">
    <source>
        <dbReference type="SAM" id="MobiDB-lite"/>
    </source>
</evidence>
<accession>A0A2N9FGR0</accession>
<dbReference type="Pfam" id="PF00078">
    <property type="entry name" value="RVT_1"/>
    <property type="match status" value="1"/>
</dbReference>
<sequence>MVNRRGSKRIRGRPRKEDSSLTTLGSSCSPLGAHPCGVVLDHEVLQDVLVTEGPQSPYSSKKLCNDLQKKNDDGKLDWVTLPYLDKEDNPYGPLDLGLDAPEQARFTSHPIPRKEHSWRALFLDEQRTGAKLDFHAPSQVGGRVVVKPPQAAVDEGIAKWESSLVGQFLEKSLPFWLVKCTVDGLWDIDAKFPTEIEVDMGNGKAFVVGVDSNDGIDRRELWSKLEDIHPSIGNSPWLFAGDFNVIKHPSEKLGGRILNTYEQDFLACSETIGVVDHPAVGCYYTWTNKREDETFVMKKLDRVLVNHSWLDLFSQCVVQFMAPGISDHSLNFLAWIKEAWAIEVAGSPMFKLYSRLKAKHGEVGLRTSEQECLHEFIVVQKAEEAFMKQKARNKWLTLGDHNSRFFHCQVKARQARNAIKCLIDFEGNRLDSPDQIKTEVISFYQHLLGISNAINEGDMMNTVSTLMENSISDADKELLVHDVSEIEIKNTMFSLGSEKAPGPDGFTACFFKKAWPIVGSDVCSAVKGYHKNKGKARCAIKVDLKKAYDSVEWNFILMCLLAVGCPARFVNWVRECITTPRFSIALNGSLVGYFKGGKGLKQGDPLSPYLFVLAMEVFTKLMSAKVRESQLFQFHPHCGRQQITHLSFADELLIFVATDIQSIQVIKDAFDEFKGLSGLSVNQSKSEVFCAAVPADCVPLIDKFTARISSWTVRHLSFSRQNGGRGGVKVSWDHVCLPKQEGGLGLKRVEDWNKAIVMKHIWNLFTQVGSLWVAWVHCELLKGRSFWIVKIPQDCTWGWRKLLNLRPVARNLLSYEIGDGSSIFLWHDCWHPNGVLYQLYGHRIVLDVASSLCAKVSSVFQNKEWCWRLARSDDLVEVQSKLSLIHLRESNRAIWNQNISGKFTITDTWQHLRMKQTEVQWWKLLWFPTTILKHSFIGWLAIKNRLATKNRLLQWGIGVDPLCKFYSYQMEDREHLFFQCSFTNRIWKVIMALCLVSNAPTDWNLLIDWGILHLKGKSFRASLCKVAWWATVYHLWLQRNSRIHGGVIKTEEQIVRDIQKDVKARLDSVIVKTSVLNRTLCNNWKLKLCNV</sequence>
<evidence type="ECO:0000259" key="2">
    <source>
        <dbReference type="Pfam" id="PF00078"/>
    </source>
</evidence>
<feature type="region of interest" description="Disordered" evidence="1">
    <location>
        <begin position="1"/>
        <end position="26"/>
    </location>
</feature>
<dbReference type="Pfam" id="PF13966">
    <property type="entry name" value="zf-RVT"/>
    <property type="match status" value="1"/>
</dbReference>
<dbReference type="Gene3D" id="3.60.10.10">
    <property type="entry name" value="Endonuclease/exonuclease/phosphatase"/>
    <property type="match status" value="1"/>
</dbReference>
<evidence type="ECO:0000259" key="3">
    <source>
        <dbReference type="Pfam" id="PF13966"/>
    </source>
</evidence>
<feature type="domain" description="Reverse transcriptase" evidence="2">
    <location>
        <begin position="527"/>
        <end position="690"/>
    </location>
</feature>
<dbReference type="InterPro" id="IPR026960">
    <property type="entry name" value="RVT-Znf"/>
</dbReference>
<organism evidence="4">
    <name type="scientific">Fagus sylvatica</name>
    <name type="common">Beechnut</name>
    <dbReference type="NCBI Taxonomy" id="28930"/>
    <lineage>
        <taxon>Eukaryota</taxon>
        <taxon>Viridiplantae</taxon>
        <taxon>Streptophyta</taxon>
        <taxon>Embryophyta</taxon>
        <taxon>Tracheophyta</taxon>
        <taxon>Spermatophyta</taxon>
        <taxon>Magnoliopsida</taxon>
        <taxon>eudicotyledons</taxon>
        <taxon>Gunneridae</taxon>
        <taxon>Pentapetalae</taxon>
        <taxon>rosids</taxon>
        <taxon>fabids</taxon>
        <taxon>Fagales</taxon>
        <taxon>Fagaceae</taxon>
        <taxon>Fagus</taxon>
    </lineage>
</organism>
<proteinExistence type="predicted"/>
<dbReference type="InterPro" id="IPR036691">
    <property type="entry name" value="Endo/exonu/phosph_ase_sf"/>
</dbReference>
<feature type="domain" description="Reverse transcriptase zinc-binding" evidence="3">
    <location>
        <begin position="903"/>
        <end position="987"/>
    </location>
</feature>
<dbReference type="InterPro" id="IPR043502">
    <property type="entry name" value="DNA/RNA_pol_sf"/>
</dbReference>
<gene>
    <name evidence="4" type="ORF">FSB_LOCUS14102</name>
</gene>
<dbReference type="SUPFAM" id="SSF56219">
    <property type="entry name" value="DNase I-like"/>
    <property type="match status" value="1"/>
</dbReference>